<dbReference type="Proteomes" id="UP000711488">
    <property type="component" value="Unassembled WGS sequence"/>
</dbReference>
<feature type="domain" description="RRM" evidence="4">
    <location>
        <begin position="8"/>
        <end position="85"/>
    </location>
</feature>
<dbReference type="EMBL" id="JQDR03012068">
    <property type="protein sequence ID" value="KAA0191816.1"/>
    <property type="molecule type" value="Genomic_DNA"/>
</dbReference>
<reference evidence="5" key="3">
    <citation type="submission" date="2019-06" db="EMBL/GenBank/DDBJ databases">
        <authorList>
            <person name="Poynton C."/>
            <person name="Hasenbein S."/>
            <person name="Benoit J.B."/>
            <person name="Sepulveda M.S."/>
            <person name="Poelchau M.F."/>
            <person name="Murali S.C."/>
            <person name="Chen S."/>
            <person name="Glastad K.M."/>
            <person name="Werren J.H."/>
            <person name="Vineis J.H."/>
            <person name="Bowen J.L."/>
            <person name="Friedrich M."/>
            <person name="Jones J."/>
            <person name="Robertson H.M."/>
            <person name="Feyereisen R."/>
            <person name="Mechler-Hickson A."/>
            <person name="Mathers N."/>
            <person name="Lee C.E."/>
            <person name="Colbourne J.K."/>
            <person name="Biales A."/>
            <person name="Johnston J.S."/>
            <person name="Wellborn G.A."/>
            <person name="Rosendale A.J."/>
            <person name="Cridge A.G."/>
            <person name="Munoz-Torres M.C."/>
            <person name="Bain P.A."/>
            <person name="Manny A.R."/>
            <person name="Major K.M."/>
            <person name="Lambert F.N."/>
            <person name="Vulpe C.D."/>
            <person name="Tuck P."/>
            <person name="Blalock B.J."/>
            <person name="Lin Y.-Y."/>
            <person name="Smith M.E."/>
            <person name="Ochoa-Acuna H."/>
            <person name="Chen M.-J.M."/>
            <person name="Childers C.P."/>
            <person name="Qu J."/>
            <person name="Dugan S."/>
            <person name="Lee S.L."/>
            <person name="Chao H."/>
            <person name="Dinh H."/>
            <person name="Han Y."/>
            <person name="Doddapaneni H."/>
            <person name="Worley K.C."/>
            <person name="Muzny D.M."/>
            <person name="Gibbs R.A."/>
            <person name="Richards S."/>
        </authorList>
    </citation>
    <scope>NUCLEOTIDE SEQUENCE</scope>
    <source>
        <strain evidence="5">HAZT.00-mixed</strain>
        <tissue evidence="5">Whole organism</tissue>
    </source>
</reference>
<accession>A0A6A0GXE5</accession>
<dbReference type="Pfam" id="PF00076">
    <property type="entry name" value="RRM_1"/>
    <property type="match status" value="2"/>
</dbReference>
<comment type="caution">
    <text evidence="5">The sequence shown here is derived from an EMBL/GenBank/DDBJ whole genome shotgun (WGS) entry which is preliminary data.</text>
</comment>
<sequence>MMAPLHLRKIFIGGLDYSTSSDVLKQHFSAYGDVVDAVVMKDHSLNRSRGFGFVTFTNADHVDAVQRARPHRVDGRVVETKRAMPRMETTNLPSKNSTSEGSNNRLFIGGLPQDAKEADIQQCFEKFGQITCVNIMYDSSSGRHRGFAFIDFNDYDPVDKILCAL</sequence>
<dbReference type="PROSITE" id="PS50102">
    <property type="entry name" value="RRM"/>
    <property type="match status" value="2"/>
</dbReference>
<dbReference type="FunFam" id="3.30.70.330:FF:000040">
    <property type="entry name" value="Heterogeneous nuclear ribonucleoprotein A2/B1"/>
    <property type="match status" value="1"/>
</dbReference>
<proteinExistence type="predicted"/>
<organism evidence="5">
    <name type="scientific">Hyalella azteca</name>
    <name type="common">Amphipod</name>
    <dbReference type="NCBI Taxonomy" id="294128"/>
    <lineage>
        <taxon>Eukaryota</taxon>
        <taxon>Metazoa</taxon>
        <taxon>Ecdysozoa</taxon>
        <taxon>Arthropoda</taxon>
        <taxon>Crustacea</taxon>
        <taxon>Multicrustacea</taxon>
        <taxon>Malacostraca</taxon>
        <taxon>Eumalacostraca</taxon>
        <taxon>Peracarida</taxon>
        <taxon>Amphipoda</taxon>
        <taxon>Senticaudata</taxon>
        <taxon>Talitrida</taxon>
        <taxon>Talitroidea</taxon>
        <taxon>Hyalellidae</taxon>
        <taxon>Hyalella</taxon>
    </lineage>
</organism>
<dbReference type="OrthoDB" id="10032790at2759"/>
<dbReference type="SMART" id="SM00360">
    <property type="entry name" value="RRM"/>
    <property type="match status" value="2"/>
</dbReference>
<feature type="domain" description="RRM" evidence="4">
    <location>
        <begin position="104"/>
        <end position="165"/>
    </location>
</feature>
<dbReference type="PANTHER" id="PTHR48032:SF6">
    <property type="entry name" value="RNA-BINDING (RRM_RBD_RNP MOTIFS) FAMILY PROTEIN"/>
    <property type="match status" value="1"/>
</dbReference>
<gene>
    <name evidence="5" type="ORF">HAZT_HAZT006189</name>
</gene>
<evidence type="ECO:0000256" key="3">
    <source>
        <dbReference type="PROSITE-ProRule" id="PRU00176"/>
    </source>
</evidence>
<dbReference type="Gene3D" id="3.30.70.330">
    <property type="match status" value="2"/>
</dbReference>
<dbReference type="GO" id="GO:0098687">
    <property type="term" value="C:chromosomal region"/>
    <property type="evidence" value="ECO:0007669"/>
    <property type="project" value="UniProtKB-ARBA"/>
</dbReference>
<keyword evidence="2 3" id="KW-0694">RNA-binding</keyword>
<evidence type="ECO:0000256" key="1">
    <source>
        <dbReference type="ARBA" id="ARBA00022737"/>
    </source>
</evidence>
<dbReference type="AlphaFoldDB" id="A0A6A0GXE5"/>
<dbReference type="GO" id="GO:0006417">
    <property type="term" value="P:regulation of translation"/>
    <property type="evidence" value="ECO:0007669"/>
    <property type="project" value="TreeGrafter"/>
</dbReference>
<protein>
    <recommendedName>
        <fullName evidence="4">RRM domain-containing protein</fullName>
    </recommendedName>
</protein>
<dbReference type="SUPFAM" id="SSF54928">
    <property type="entry name" value="RNA-binding domain, RBD"/>
    <property type="match status" value="1"/>
</dbReference>
<name>A0A6A0GXE5_HYAAZ</name>
<evidence type="ECO:0000256" key="2">
    <source>
        <dbReference type="ARBA" id="ARBA00022884"/>
    </source>
</evidence>
<reference evidence="5" key="2">
    <citation type="journal article" date="2018" name="Environ. Sci. Technol.">
        <title>The Toxicogenome of Hyalella azteca: A Model for Sediment Ecotoxicology and Evolutionary Toxicology.</title>
        <authorList>
            <person name="Poynton H.C."/>
            <person name="Hasenbein S."/>
            <person name="Benoit J.B."/>
            <person name="Sepulveda M.S."/>
            <person name="Poelchau M.F."/>
            <person name="Hughes D.S.T."/>
            <person name="Murali S.C."/>
            <person name="Chen S."/>
            <person name="Glastad K.M."/>
            <person name="Goodisman M.A.D."/>
            <person name="Werren J.H."/>
            <person name="Vineis J.H."/>
            <person name="Bowen J.L."/>
            <person name="Friedrich M."/>
            <person name="Jones J."/>
            <person name="Robertson H.M."/>
            <person name="Feyereisen R."/>
            <person name="Mechler-Hickson A."/>
            <person name="Mathers N."/>
            <person name="Lee C.E."/>
            <person name="Colbourne J.K."/>
            <person name="Biales A."/>
            <person name="Johnston J.S."/>
            <person name="Wellborn G.A."/>
            <person name="Rosendale A.J."/>
            <person name="Cridge A.G."/>
            <person name="Munoz-Torres M.C."/>
            <person name="Bain P.A."/>
            <person name="Manny A.R."/>
            <person name="Major K.M."/>
            <person name="Lambert F.N."/>
            <person name="Vulpe C.D."/>
            <person name="Tuck P."/>
            <person name="Blalock B.J."/>
            <person name="Lin Y.Y."/>
            <person name="Smith M.E."/>
            <person name="Ochoa-Acuna H."/>
            <person name="Chen M.M."/>
            <person name="Childers C.P."/>
            <person name="Qu J."/>
            <person name="Dugan S."/>
            <person name="Lee S.L."/>
            <person name="Chao H."/>
            <person name="Dinh H."/>
            <person name="Han Y."/>
            <person name="Doddapaneni H."/>
            <person name="Worley K.C."/>
            <person name="Muzny D.M."/>
            <person name="Gibbs R.A."/>
            <person name="Richards S."/>
        </authorList>
    </citation>
    <scope>NUCLEOTIDE SEQUENCE</scope>
    <source>
        <strain evidence="5">HAZT.00-mixed</strain>
        <tissue evidence="5">Whole organism</tissue>
    </source>
</reference>
<dbReference type="GO" id="GO:0003729">
    <property type="term" value="F:mRNA binding"/>
    <property type="evidence" value="ECO:0007669"/>
    <property type="project" value="TreeGrafter"/>
</dbReference>
<reference evidence="5" key="1">
    <citation type="submission" date="2014-08" db="EMBL/GenBank/DDBJ databases">
        <authorList>
            <person name="Murali S."/>
            <person name="Richards S."/>
            <person name="Bandaranaike D."/>
            <person name="Bellair M."/>
            <person name="Blankenburg K."/>
            <person name="Chao H."/>
            <person name="Dinh H."/>
            <person name="Doddapaneni H."/>
            <person name="Dugan-Rocha S."/>
            <person name="Elkadiri S."/>
            <person name="Gnanaolivu R."/>
            <person name="Hughes D."/>
            <person name="Lee S."/>
            <person name="Li M."/>
            <person name="Ming W."/>
            <person name="Munidasa M."/>
            <person name="Muniz J."/>
            <person name="Nguyen L."/>
            <person name="Osuji N."/>
            <person name="Pu L.-L."/>
            <person name="Puazo M."/>
            <person name="Skinner E."/>
            <person name="Qu C."/>
            <person name="Quiroz J."/>
            <person name="Raj R."/>
            <person name="Weissenberger G."/>
            <person name="Xin Y."/>
            <person name="Zou X."/>
            <person name="Han Y."/>
            <person name="Worley K."/>
            <person name="Muzny D."/>
            <person name="Gibbs R."/>
        </authorList>
    </citation>
    <scope>NUCLEOTIDE SEQUENCE</scope>
    <source>
        <strain evidence="5">HAZT.00-mixed</strain>
        <tissue evidence="5">Whole organism</tissue>
    </source>
</reference>
<dbReference type="PANTHER" id="PTHR48032">
    <property type="entry name" value="RNA-BINDING PROTEIN MUSASHI HOMOLOG RBP6"/>
    <property type="match status" value="1"/>
</dbReference>
<evidence type="ECO:0000313" key="5">
    <source>
        <dbReference type="EMBL" id="KAA0191816.1"/>
    </source>
</evidence>
<keyword evidence="1" id="KW-0677">Repeat</keyword>
<dbReference type="InterPro" id="IPR000504">
    <property type="entry name" value="RRM_dom"/>
</dbReference>
<dbReference type="InterPro" id="IPR035979">
    <property type="entry name" value="RBD_domain_sf"/>
</dbReference>
<evidence type="ECO:0000259" key="4">
    <source>
        <dbReference type="PROSITE" id="PS50102"/>
    </source>
</evidence>
<dbReference type="InterPro" id="IPR012677">
    <property type="entry name" value="Nucleotide-bd_a/b_plait_sf"/>
</dbReference>